<protein>
    <recommendedName>
        <fullName evidence="3">DUF7719 domain-containing protein</fullName>
    </recommendedName>
</protein>
<keyword evidence="2" id="KW-1133">Transmembrane helix</keyword>
<keyword evidence="2" id="KW-0812">Transmembrane</keyword>
<feature type="transmembrane region" description="Helical" evidence="2">
    <location>
        <begin position="220"/>
        <end position="238"/>
    </location>
</feature>
<feature type="region of interest" description="Disordered" evidence="1">
    <location>
        <begin position="85"/>
        <end position="121"/>
    </location>
</feature>
<accession>A0A5N6TRP7</accession>
<feature type="compositionally biased region" description="Basic and acidic residues" evidence="1">
    <location>
        <begin position="33"/>
        <end position="45"/>
    </location>
</feature>
<feature type="transmembrane region" description="Helical" evidence="2">
    <location>
        <begin position="258"/>
        <end position="284"/>
    </location>
</feature>
<name>A0A5N6TRP7_ASPAV</name>
<feature type="domain" description="DUF7719" evidence="3">
    <location>
        <begin position="221"/>
        <end position="290"/>
    </location>
</feature>
<evidence type="ECO:0000313" key="4">
    <source>
        <dbReference type="EMBL" id="KAE8148970.1"/>
    </source>
</evidence>
<sequence>MEPPRNRKQRRAVASKSDRDSTFDPSSIPMAHPPRDATNQRKEKTLVQMISERQGELLGQAGGATGAGGTIKSMETKFVSIDPSTGEIADFDASGQPTEATASATNGQSGGSDDAGEEEDDASLPPFIDTVLLSVPLTTLHMTLAYLAAHQYAETIQLDKIIRESLLVAFPILTFAVHLAHGHIVSFGVARSSDSVSLLPWSWDKLSVSFIRRLLFPPSWRTMFFLPFAVYLGAKLMVMTNSEPYYAVMKRAPSVGTLWVWSILEIPVGAAVLGALGPLIWGVWWKGYGIV</sequence>
<keyword evidence="2" id="KW-0472">Membrane</keyword>
<dbReference type="AlphaFoldDB" id="A0A5N6TRP7"/>
<keyword evidence="5" id="KW-1185">Reference proteome</keyword>
<proteinExistence type="predicted"/>
<dbReference type="PANTHER" id="PTHR37846:SF1">
    <property type="entry name" value="DEACETYLASE-LIKE PROTEIN"/>
    <property type="match status" value="1"/>
</dbReference>
<evidence type="ECO:0000313" key="5">
    <source>
        <dbReference type="Proteomes" id="UP000325780"/>
    </source>
</evidence>
<dbReference type="PANTHER" id="PTHR37846">
    <property type="entry name" value="YALI0B21296P"/>
    <property type="match status" value="1"/>
</dbReference>
<evidence type="ECO:0000259" key="3">
    <source>
        <dbReference type="Pfam" id="PF24841"/>
    </source>
</evidence>
<evidence type="ECO:0000256" key="2">
    <source>
        <dbReference type="SAM" id="Phobius"/>
    </source>
</evidence>
<reference evidence="4 5" key="1">
    <citation type="submission" date="2019-04" db="EMBL/GenBank/DDBJ databases">
        <title>Friends and foes A comparative genomics study of 23 Aspergillus species from section Flavi.</title>
        <authorList>
            <consortium name="DOE Joint Genome Institute"/>
            <person name="Kjaerbolling I."/>
            <person name="Vesth T."/>
            <person name="Frisvad J.C."/>
            <person name="Nybo J.L."/>
            <person name="Theobald S."/>
            <person name="Kildgaard S."/>
            <person name="Isbrandt T."/>
            <person name="Kuo A."/>
            <person name="Sato A."/>
            <person name="Lyhne E.K."/>
            <person name="Kogle M.E."/>
            <person name="Wiebenga A."/>
            <person name="Kun R.S."/>
            <person name="Lubbers R.J."/>
            <person name="Makela M.R."/>
            <person name="Barry K."/>
            <person name="Chovatia M."/>
            <person name="Clum A."/>
            <person name="Daum C."/>
            <person name="Haridas S."/>
            <person name="He G."/>
            <person name="LaButti K."/>
            <person name="Lipzen A."/>
            <person name="Mondo S."/>
            <person name="Riley R."/>
            <person name="Salamov A."/>
            <person name="Simmons B.A."/>
            <person name="Magnuson J.K."/>
            <person name="Henrissat B."/>
            <person name="Mortensen U.H."/>
            <person name="Larsen T.O."/>
            <person name="Devries R.P."/>
            <person name="Grigoriev I.V."/>
            <person name="Machida M."/>
            <person name="Baker S.E."/>
            <person name="Andersen M.R."/>
        </authorList>
    </citation>
    <scope>NUCLEOTIDE SEQUENCE [LARGE SCALE GENOMIC DNA]</scope>
    <source>
        <strain evidence="4 5">IBT 18842</strain>
    </source>
</reference>
<dbReference type="Pfam" id="PF24841">
    <property type="entry name" value="DUF7719"/>
    <property type="match status" value="1"/>
</dbReference>
<dbReference type="EMBL" id="ML742140">
    <property type="protein sequence ID" value="KAE8148970.1"/>
    <property type="molecule type" value="Genomic_DNA"/>
</dbReference>
<feature type="compositionally biased region" description="Polar residues" evidence="1">
    <location>
        <begin position="95"/>
        <end position="107"/>
    </location>
</feature>
<dbReference type="Proteomes" id="UP000325780">
    <property type="component" value="Unassembled WGS sequence"/>
</dbReference>
<feature type="compositionally biased region" description="Basic residues" evidence="1">
    <location>
        <begin position="1"/>
        <end position="13"/>
    </location>
</feature>
<feature type="transmembrane region" description="Helical" evidence="2">
    <location>
        <begin position="166"/>
        <end position="190"/>
    </location>
</feature>
<dbReference type="InterPro" id="IPR056136">
    <property type="entry name" value="DUF7719"/>
</dbReference>
<dbReference type="OrthoDB" id="5597489at2759"/>
<gene>
    <name evidence="4" type="ORF">BDV25DRAFT_8730</name>
</gene>
<organism evidence="4 5">
    <name type="scientific">Aspergillus avenaceus</name>
    <dbReference type="NCBI Taxonomy" id="36643"/>
    <lineage>
        <taxon>Eukaryota</taxon>
        <taxon>Fungi</taxon>
        <taxon>Dikarya</taxon>
        <taxon>Ascomycota</taxon>
        <taxon>Pezizomycotina</taxon>
        <taxon>Eurotiomycetes</taxon>
        <taxon>Eurotiomycetidae</taxon>
        <taxon>Eurotiales</taxon>
        <taxon>Aspergillaceae</taxon>
        <taxon>Aspergillus</taxon>
        <taxon>Aspergillus subgen. Circumdati</taxon>
    </lineage>
</organism>
<evidence type="ECO:0000256" key="1">
    <source>
        <dbReference type="SAM" id="MobiDB-lite"/>
    </source>
</evidence>
<feature type="region of interest" description="Disordered" evidence="1">
    <location>
        <begin position="1"/>
        <end position="45"/>
    </location>
</feature>